<evidence type="ECO:0000259" key="3">
    <source>
        <dbReference type="Pfam" id="PF00294"/>
    </source>
</evidence>
<dbReference type="SUPFAM" id="SSF53613">
    <property type="entry name" value="Ribokinase-like"/>
    <property type="match status" value="1"/>
</dbReference>
<dbReference type="InterPro" id="IPR011611">
    <property type="entry name" value="PfkB_dom"/>
</dbReference>
<sequence>MAQTLFVGDISLDLSLLAPHMPAPDEKVHCTGSTEGIGGVVTNTAVAFGRAGGDAVLFTPLGTDHASGQMHREAHSLPLEFRPAIVRGGLCRVVTVIEPHGEKRLLLYPGVTIYPELEAIEAASLDGITHVHTACFGPGAALLIERARGLALSWSIDLEPATFPAGIDSLADVLDGATFVFINDRAANSLGDDPVGRLRALGVGAVVRTRGPLGAELHDGDGVLSATPPTALDIVDTTGAGDCLAGWFLAGVAAGWPMERVLARAVTAATIACTRVGAQTAYPTFPEIETYEETKR</sequence>
<organism evidence="4 5">
    <name type="scientific">Kaistia defluvii</name>
    <dbReference type="NCBI Taxonomy" id="410841"/>
    <lineage>
        <taxon>Bacteria</taxon>
        <taxon>Pseudomonadati</taxon>
        <taxon>Pseudomonadota</taxon>
        <taxon>Alphaproteobacteria</taxon>
        <taxon>Hyphomicrobiales</taxon>
        <taxon>Kaistiaceae</taxon>
        <taxon>Kaistia</taxon>
    </lineage>
</organism>
<dbReference type="InterPro" id="IPR029056">
    <property type="entry name" value="Ribokinase-like"/>
</dbReference>
<comment type="caution">
    <text evidence="4">The sequence shown here is derived from an EMBL/GenBank/DDBJ whole genome shotgun (WGS) entry which is preliminary data.</text>
</comment>
<protein>
    <submittedName>
        <fullName evidence="4">Ribokinase</fullName>
        <ecNumber evidence="4">2.7.1.15</ecNumber>
    </submittedName>
</protein>
<feature type="domain" description="Carbohydrate kinase PfkB" evidence="3">
    <location>
        <begin position="3"/>
        <end position="284"/>
    </location>
</feature>
<name>A0ABV2R6B5_9HYPH</name>
<keyword evidence="5" id="KW-1185">Reference proteome</keyword>
<dbReference type="RefSeq" id="WP_354554581.1">
    <property type="nucleotide sequence ID" value="NZ_JBEPSM010000009.1"/>
</dbReference>
<keyword evidence="2" id="KW-0418">Kinase</keyword>
<evidence type="ECO:0000313" key="4">
    <source>
        <dbReference type="EMBL" id="MET4636780.1"/>
    </source>
</evidence>
<dbReference type="Gene3D" id="3.40.1190.20">
    <property type="match status" value="1"/>
</dbReference>
<reference evidence="4 5" key="1">
    <citation type="submission" date="2024-06" db="EMBL/GenBank/DDBJ databases">
        <title>Sorghum-associated microbial communities from plants grown in Nebraska, USA.</title>
        <authorList>
            <person name="Schachtman D."/>
        </authorList>
    </citation>
    <scope>NUCLEOTIDE SEQUENCE [LARGE SCALE GENOMIC DNA]</scope>
    <source>
        <strain evidence="4 5">3207</strain>
    </source>
</reference>
<dbReference type="EC" id="2.7.1.15" evidence="4"/>
<accession>A0ABV2R6B5</accession>
<dbReference type="Proteomes" id="UP001549321">
    <property type="component" value="Unassembled WGS sequence"/>
</dbReference>
<dbReference type="PANTHER" id="PTHR10584:SF166">
    <property type="entry name" value="RIBOKINASE"/>
    <property type="match status" value="1"/>
</dbReference>
<keyword evidence="1 4" id="KW-0808">Transferase</keyword>
<dbReference type="EMBL" id="JBEPSM010000009">
    <property type="protein sequence ID" value="MET4636780.1"/>
    <property type="molecule type" value="Genomic_DNA"/>
</dbReference>
<proteinExistence type="predicted"/>
<evidence type="ECO:0000256" key="1">
    <source>
        <dbReference type="ARBA" id="ARBA00022679"/>
    </source>
</evidence>
<gene>
    <name evidence="4" type="ORF">ABIE08_004746</name>
</gene>
<dbReference type="PANTHER" id="PTHR10584">
    <property type="entry name" value="SUGAR KINASE"/>
    <property type="match status" value="1"/>
</dbReference>
<dbReference type="GO" id="GO:0004747">
    <property type="term" value="F:ribokinase activity"/>
    <property type="evidence" value="ECO:0007669"/>
    <property type="project" value="UniProtKB-EC"/>
</dbReference>
<evidence type="ECO:0000256" key="2">
    <source>
        <dbReference type="ARBA" id="ARBA00022777"/>
    </source>
</evidence>
<dbReference type="Pfam" id="PF00294">
    <property type="entry name" value="PfkB"/>
    <property type="match status" value="1"/>
</dbReference>
<evidence type="ECO:0000313" key="5">
    <source>
        <dbReference type="Proteomes" id="UP001549321"/>
    </source>
</evidence>